<evidence type="ECO:0000259" key="4">
    <source>
        <dbReference type="Pfam" id="PF01425"/>
    </source>
</evidence>
<keyword evidence="6" id="KW-1185">Reference proteome</keyword>
<dbReference type="Gene3D" id="3.90.1300.10">
    <property type="entry name" value="Amidase signature (AS) domain"/>
    <property type="match status" value="1"/>
</dbReference>
<dbReference type="PROSITE" id="PS00571">
    <property type="entry name" value="AMIDASES"/>
    <property type="match status" value="1"/>
</dbReference>
<proteinExistence type="inferred from homology"/>
<dbReference type="Pfam" id="PF01425">
    <property type="entry name" value="Amidase"/>
    <property type="match status" value="2"/>
</dbReference>
<dbReference type="EC" id="3.5.1.4" evidence="3"/>
<accession>A0A939E2N0</accession>
<dbReference type="PANTHER" id="PTHR11895:SF7">
    <property type="entry name" value="GLUTAMYL-TRNA(GLN) AMIDOTRANSFERASE SUBUNIT A, MITOCHONDRIAL"/>
    <property type="match status" value="1"/>
</dbReference>
<dbReference type="EMBL" id="JAFLEQ010000018">
    <property type="protein sequence ID" value="MBN9645314.1"/>
    <property type="molecule type" value="Genomic_DNA"/>
</dbReference>
<dbReference type="Proteomes" id="UP000664332">
    <property type="component" value="Unassembled WGS sequence"/>
</dbReference>
<comment type="catalytic activity">
    <reaction evidence="1">
        <text>a monocarboxylic acid amide + H2O = a monocarboxylate + NH4(+)</text>
        <dbReference type="Rhea" id="RHEA:12020"/>
        <dbReference type="ChEBI" id="CHEBI:15377"/>
        <dbReference type="ChEBI" id="CHEBI:28938"/>
        <dbReference type="ChEBI" id="CHEBI:35757"/>
        <dbReference type="ChEBI" id="CHEBI:83628"/>
        <dbReference type="EC" id="3.5.1.4"/>
    </reaction>
</comment>
<gene>
    <name evidence="5" type="ORF">JZY06_11925</name>
</gene>
<feature type="domain" description="Amidase" evidence="4">
    <location>
        <begin position="340"/>
        <end position="429"/>
    </location>
</feature>
<dbReference type="InterPro" id="IPR020556">
    <property type="entry name" value="Amidase_CS"/>
</dbReference>
<comment type="similarity">
    <text evidence="2">Belongs to the amidase family.</text>
</comment>
<evidence type="ECO:0000313" key="5">
    <source>
        <dbReference type="EMBL" id="MBN9645314.1"/>
    </source>
</evidence>
<evidence type="ECO:0000256" key="3">
    <source>
        <dbReference type="ARBA" id="ARBA00012922"/>
    </source>
</evidence>
<dbReference type="InterPro" id="IPR023631">
    <property type="entry name" value="Amidase_dom"/>
</dbReference>
<protein>
    <recommendedName>
        <fullName evidence="3">amidase</fullName>
        <ecNumber evidence="3">3.5.1.4</ecNumber>
    </recommendedName>
</protein>
<dbReference type="InterPro" id="IPR036928">
    <property type="entry name" value="AS_sf"/>
</dbReference>
<dbReference type="SUPFAM" id="SSF75304">
    <property type="entry name" value="Amidase signature (AS) enzymes"/>
    <property type="match status" value="1"/>
</dbReference>
<dbReference type="AlphaFoldDB" id="A0A939E2N0"/>
<dbReference type="GO" id="GO:0004040">
    <property type="term" value="F:amidase activity"/>
    <property type="evidence" value="ECO:0007669"/>
    <property type="project" value="UniProtKB-EC"/>
</dbReference>
<organism evidence="5 6">
    <name type="scientific">Corynebacterium mendelii</name>
    <dbReference type="NCBI Taxonomy" id="2765362"/>
    <lineage>
        <taxon>Bacteria</taxon>
        <taxon>Bacillati</taxon>
        <taxon>Actinomycetota</taxon>
        <taxon>Actinomycetes</taxon>
        <taxon>Mycobacteriales</taxon>
        <taxon>Corynebacteriaceae</taxon>
        <taxon>Corynebacterium</taxon>
    </lineage>
</organism>
<reference evidence="5" key="1">
    <citation type="submission" date="2021-03" db="EMBL/GenBank/DDBJ databases">
        <authorList>
            <person name="Sun Q."/>
        </authorList>
    </citation>
    <scope>NUCLEOTIDE SEQUENCE</scope>
    <source>
        <strain evidence="5">CCM 8862</strain>
    </source>
</reference>
<evidence type="ECO:0000256" key="2">
    <source>
        <dbReference type="ARBA" id="ARBA00009199"/>
    </source>
</evidence>
<dbReference type="RefSeq" id="WP_207279796.1">
    <property type="nucleotide sequence ID" value="NZ_JAFLEQ010000018.1"/>
</dbReference>
<comment type="caution">
    <text evidence="5">The sequence shown here is derived from an EMBL/GenBank/DDBJ whole genome shotgun (WGS) entry which is preliminary data.</text>
</comment>
<name>A0A939E2N0_9CORY</name>
<feature type="domain" description="Amidase" evidence="4">
    <location>
        <begin position="26"/>
        <end position="298"/>
    </location>
</feature>
<sequence length="437" mass="45560">MTIPTTHRSLAAQVSAFVDGSGDPVECVEAFLETAHGLAASDHGFAHIEADKALARARMLVDRRDHSMQPFRPGRLFGLLVPVKDLSDVAGIPSAYGAVYRRCFPRNNDRTAAAIVAADAVVCGKTQTSEMGMSAYTEPVGMPAVDNPLWPGHTPGGSSGGAAAAVARHLVSMAHGSDGGGSLRVPAAATGTVGFKPAHDTTDATPTAQGFITATVADAAYAAGIALADTDTSAGHPPGKVKPFKPVTVGVTTTPIHGDGTVSQVMIDAVGEVADHLARLGHTIVDAHRPYGQETFAAFGDVLASKCSTITGPSSPLVAWLTRKGLDMTADHRARAAQTFMDVAATVENRWTFDILLSPTLACDPPAIGHFSALAPPDDFAEQTRWTPWATLFNMTGRAAISIPWLTGTRPEPVGIHLGAVHASTETLLRLARQVHP</sequence>
<evidence type="ECO:0000256" key="1">
    <source>
        <dbReference type="ARBA" id="ARBA00001311"/>
    </source>
</evidence>
<dbReference type="PANTHER" id="PTHR11895">
    <property type="entry name" value="TRANSAMIDASE"/>
    <property type="match status" value="1"/>
</dbReference>
<evidence type="ECO:0000313" key="6">
    <source>
        <dbReference type="Proteomes" id="UP000664332"/>
    </source>
</evidence>
<dbReference type="InterPro" id="IPR000120">
    <property type="entry name" value="Amidase"/>
</dbReference>